<proteinExistence type="predicted"/>
<evidence type="ECO:0000313" key="1">
    <source>
        <dbReference type="EMBL" id="GFO52426.1"/>
    </source>
</evidence>
<organism evidence="1 2">
    <name type="scientific">Lactococcus garvieae</name>
    <dbReference type="NCBI Taxonomy" id="1363"/>
    <lineage>
        <taxon>Bacteria</taxon>
        <taxon>Bacillati</taxon>
        <taxon>Bacillota</taxon>
        <taxon>Bacilli</taxon>
        <taxon>Lactobacillales</taxon>
        <taxon>Streptococcaceae</taxon>
        <taxon>Lactococcus</taxon>
    </lineage>
</organism>
<comment type="caution">
    <text evidence="1">The sequence shown here is derived from an EMBL/GenBank/DDBJ whole genome shotgun (WGS) entry which is preliminary data.</text>
</comment>
<name>A0A6L2ZX62_9LACT</name>
<dbReference type="Proteomes" id="UP000504756">
    <property type="component" value="Unassembled WGS sequence"/>
</dbReference>
<dbReference type="SUPFAM" id="SSF53850">
    <property type="entry name" value="Periplasmic binding protein-like II"/>
    <property type="match status" value="1"/>
</dbReference>
<protein>
    <recommendedName>
        <fullName evidence="3">Solute-binding protein family 5 domain-containing protein</fullName>
    </recommendedName>
</protein>
<evidence type="ECO:0000313" key="2">
    <source>
        <dbReference type="Proteomes" id="UP000504756"/>
    </source>
</evidence>
<dbReference type="EMBL" id="BLXU01000010">
    <property type="protein sequence ID" value="GFO52426.1"/>
    <property type="molecule type" value="Genomic_DNA"/>
</dbReference>
<evidence type="ECO:0008006" key="3">
    <source>
        <dbReference type="Google" id="ProtNLM"/>
    </source>
</evidence>
<dbReference type="RefSeq" id="WP_176490561.1">
    <property type="nucleotide sequence ID" value="NZ_BLXU01000010.1"/>
</dbReference>
<gene>
    <name evidence="1" type="ORF">ikelab_17010</name>
</gene>
<dbReference type="Gene3D" id="3.40.190.10">
    <property type="entry name" value="Periplasmic binding protein-like II"/>
    <property type="match status" value="1"/>
</dbReference>
<sequence length="441" mass="51453">MNKNVIFSLDEFPLNLCEIEGIDHNAKFVLSFLYKSLFFKYNGHYISEGIEDYSDGKLLKFKFSENSTWSDGSQLNAEDFYNTLKYIIFNKLGIASYLNFIVGVKEYLFNEGNFKNIHFWIDNNCFFAEVYTLSLYKEVFSSICFAPRKILENNTLSSLTSSGYTIQEITTDKIEIKNQIFNKNPKKISFIVVKESEKQLDLLKNNDIFYTGFTSLTFNSIQHRNPTSLKSDILVRLIFSEHIFSIFKSHNIEIDFFRNISENDILKKLLNIKSNHNNLEHGTSDSDTIPLPNISILFPDYYPNQLIIDELDYILLSKGYSLKKYKKSLKEYTQCDFSHYDIILELIEPITLNKLDYWIEQIQYINLDSKNNFVQHLNKYINSPTTNIQNEIEQIINSQSRCIQIGNLKQYYLSSQNSPKLVLSDNGLISIKKTFQKGVNI</sequence>
<reference evidence="1 2" key="1">
    <citation type="submission" date="2020-06" db="EMBL/GenBank/DDBJ databases">
        <title>Draft genome sequence of Lactic acid bacteria from Okinawan-style tofu.</title>
        <authorList>
            <person name="Takara I."/>
            <person name="Ikematsu S."/>
        </authorList>
    </citation>
    <scope>NUCLEOTIDE SEQUENCE [LARGE SCALE GENOMIC DNA]</scope>
    <source>
        <strain evidence="2">lg38</strain>
    </source>
</reference>
<dbReference type="AlphaFoldDB" id="A0A6L2ZX62"/>
<accession>A0A6L2ZX62</accession>